<dbReference type="InterPro" id="IPR042214">
    <property type="entry name" value="TruD_catalytic"/>
</dbReference>
<evidence type="ECO:0000256" key="1">
    <source>
        <dbReference type="ARBA" id="ARBA00007953"/>
    </source>
</evidence>
<organism evidence="6 7">
    <name type="scientific">Alteromonas ponticola</name>
    <dbReference type="NCBI Taxonomy" id="2720613"/>
    <lineage>
        <taxon>Bacteria</taxon>
        <taxon>Pseudomonadati</taxon>
        <taxon>Pseudomonadota</taxon>
        <taxon>Gammaproteobacteria</taxon>
        <taxon>Alteromonadales</taxon>
        <taxon>Alteromonadaceae</taxon>
        <taxon>Alteromonas/Salinimonas group</taxon>
        <taxon>Alteromonas</taxon>
    </lineage>
</organism>
<name>A0ABX1R3F5_9ALTE</name>
<keyword evidence="7" id="KW-1185">Reference proteome</keyword>
<dbReference type="RefSeq" id="WP_169210873.1">
    <property type="nucleotide sequence ID" value="NZ_JAATNW010000005.1"/>
</dbReference>
<comment type="function">
    <text evidence="4">Responsible for synthesis of pseudouridine from uracil-13 in transfer RNAs.</text>
</comment>
<dbReference type="PANTHER" id="PTHR47811">
    <property type="entry name" value="TRNA PSEUDOURIDINE SYNTHASE D"/>
    <property type="match status" value="1"/>
</dbReference>
<reference evidence="6 7" key="1">
    <citation type="submission" date="2020-03" db="EMBL/GenBank/DDBJ databases">
        <title>Alteromonas ponticola sp. nov., isolated from seawater.</title>
        <authorList>
            <person name="Yoon J.-H."/>
            <person name="Kim Y.-O."/>
        </authorList>
    </citation>
    <scope>NUCLEOTIDE SEQUENCE [LARGE SCALE GENOMIC DNA]</scope>
    <source>
        <strain evidence="6 7">MYP5</strain>
    </source>
</reference>
<keyword evidence="3 4" id="KW-0413">Isomerase</keyword>
<dbReference type="SUPFAM" id="SSF55120">
    <property type="entry name" value="Pseudouridine synthase"/>
    <property type="match status" value="1"/>
</dbReference>
<sequence>MKLATEHWHYLYASPTTTALFKQHPEDFVVEEQLGFSPTGEGEHQFIWIEKVNANTAFVAEQLAKFCKLPLRAVTYAGRKDKFALTRQWFGIHTPGKADIDFSQWKMPGVSILKQTRHNKKLRTGQAKTNHFTICLRNVSDPQALGAALEQSKNGVPNYFGEQRFGVTFNADGEPTKGGNLELAERMLDGEAIRNRNKRNIVLSALRSWLFNEVVSARLGANRFETILSGDALMLSGSNSFFLCEQPTDEEQSRYQQGDVSPTAPLWGKGDSIVTADAKKLEQLESTEHVAVKAFLASVGMEQERRAIKIWPRELEWQSEGDKLTVSFALPGGCFATSVLRECVILQHAS</sequence>
<comment type="caution">
    <text evidence="6">The sequence shown here is derived from an EMBL/GenBank/DDBJ whole genome shotgun (WGS) entry which is preliminary data.</text>
</comment>
<keyword evidence="2 4" id="KW-0819">tRNA processing</keyword>
<dbReference type="HAMAP" id="MF_01082">
    <property type="entry name" value="TruD"/>
    <property type="match status" value="1"/>
</dbReference>
<evidence type="ECO:0000256" key="3">
    <source>
        <dbReference type="ARBA" id="ARBA00023235"/>
    </source>
</evidence>
<dbReference type="InterPro" id="IPR011760">
    <property type="entry name" value="PsdUridine_synth_TruD_insert"/>
</dbReference>
<evidence type="ECO:0000259" key="5">
    <source>
        <dbReference type="PROSITE" id="PS50984"/>
    </source>
</evidence>
<comment type="similarity">
    <text evidence="1 4">Belongs to the pseudouridine synthase TruD family.</text>
</comment>
<protein>
    <recommendedName>
        <fullName evidence="4">tRNA pseudouridine synthase D</fullName>
        <ecNumber evidence="4">5.4.99.27</ecNumber>
    </recommendedName>
    <alternativeName>
        <fullName evidence="4">tRNA pseudouridine(13) synthase</fullName>
    </alternativeName>
    <alternativeName>
        <fullName evidence="4">tRNA pseudouridylate synthase D</fullName>
    </alternativeName>
    <alternativeName>
        <fullName evidence="4">tRNA-uridine isomerase D</fullName>
    </alternativeName>
</protein>
<dbReference type="NCBIfam" id="TIGR00094">
    <property type="entry name" value="tRNA_TruD_broad"/>
    <property type="match status" value="1"/>
</dbReference>
<proteinExistence type="inferred from homology"/>
<dbReference type="InterPro" id="IPR020103">
    <property type="entry name" value="PsdUridine_synth_cat_dom_sf"/>
</dbReference>
<evidence type="ECO:0000256" key="2">
    <source>
        <dbReference type="ARBA" id="ARBA00022694"/>
    </source>
</evidence>
<comment type="catalytic activity">
    <reaction evidence="4">
        <text>uridine(13) in tRNA = pseudouridine(13) in tRNA</text>
        <dbReference type="Rhea" id="RHEA:42540"/>
        <dbReference type="Rhea" id="RHEA-COMP:10105"/>
        <dbReference type="Rhea" id="RHEA-COMP:10106"/>
        <dbReference type="ChEBI" id="CHEBI:65314"/>
        <dbReference type="ChEBI" id="CHEBI:65315"/>
        <dbReference type="EC" id="5.4.99.27"/>
    </reaction>
</comment>
<dbReference type="InterPro" id="IPR020119">
    <property type="entry name" value="PsdUridine_synth_TruD_CS"/>
</dbReference>
<dbReference type="GO" id="GO:0160150">
    <property type="term" value="F:tRNA pseudouridine(13) synthase activity"/>
    <property type="evidence" value="ECO:0007669"/>
    <property type="project" value="UniProtKB-EC"/>
</dbReference>
<dbReference type="PROSITE" id="PS01268">
    <property type="entry name" value="UPF0024"/>
    <property type="match status" value="1"/>
</dbReference>
<dbReference type="CDD" id="cd02575">
    <property type="entry name" value="PseudoU_synth_EcTruD"/>
    <property type="match status" value="1"/>
</dbReference>
<evidence type="ECO:0000256" key="4">
    <source>
        <dbReference type="HAMAP-Rule" id="MF_01082"/>
    </source>
</evidence>
<dbReference type="EC" id="5.4.99.27" evidence="4"/>
<dbReference type="Gene3D" id="3.30.2350.20">
    <property type="entry name" value="TruD, catalytic domain"/>
    <property type="match status" value="1"/>
</dbReference>
<accession>A0ABX1R3F5</accession>
<dbReference type="Gene3D" id="3.30.2340.10">
    <property type="entry name" value="TruD, insertion domain"/>
    <property type="match status" value="1"/>
</dbReference>
<feature type="active site" description="Nucleophile" evidence="4">
    <location>
        <position position="81"/>
    </location>
</feature>
<gene>
    <name evidence="4 6" type="primary">truD</name>
    <name evidence="6" type="ORF">HCJ96_09785</name>
</gene>
<dbReference type="Pfam" id="PF01142">
    <property type="entry name" value="TruD"/>
    <property type="match status" value="2"/>
</dbReference>
<dbReference type="InterPro" id="IPR043165">
    <property type="entry name" value="TruD_insert_sf"/>
</dbReference>
<feature type="domain" description="TRUD" evidence="5">
    <location>
        <begin position="155"/>
        <end position="310"/>
    </location>
</feature>
<evidence type="ECO:0000313" key="6">
    <source>
        <dbReference type="EMBL" id="NMH60308.1"/>
    </source>
</evidence>
<evidence type="ECO:0000313" key="7">
    <source>
        <dbReference type="Proteomes" id="UP000709336"/>
    </source>
</evidence>
<dbReference type="Proteomes" id="UP000709336">
    <property type="component" value="Unassembled WGS sequence"/>
</dbReference>
<dbReference type="PANTHER" id="PTHR47811:SF1">
    <property type="entry name" value="TRNA PSEUDOURIDINE SYNTHASE D"/>
    <property type="match status" value="1"/>
</dbReference>
<dbReference type="PROSITE" id="PS50984">
    <property type="entry name" value="TRUD"/>
    <property type="match status" value="1"/>
</dbReference>
<dbReference type="InterPro" id="IPR050170">
    <property type="entry name" value="TruD_pseudoU_synthase"/>
</dbReference>
<dbReference type="EMBL" id="JAATNW010000005">
    <property type="protein sequence ID" value="NMH60308.1"/>
    <property type="molecule type" value="Genomic_DNA"/>
</dbReference>
<dbReference type="InterPro" id="IPR001656">
    <property type="entry name" value="PsdUridine_synth_TruD"/>
</dbReference>